<dbReference type="PANTHER" id="PTHR43280:SF32">
    <property type="entry name" value="TRANSCRIPTIONAL REGULATORY PROTEIN"/>
    <property type="match status" value="1"/>
</dbReference>
<name>A0A7W6CI91_9SPHN</name>
<keyword evidence="3" id="KW-0804">Transcription</keyword>
<reference evidence="5 6" key="1">
    <citation type="submission" date="2020-08" db="EMBL/GenBank/DDBJ databases">
        <title>Genomic Encyclopedia of Type Strains, Phase IV (KMG-IV): sequencing the most valuable type-strain genomes for metagenomic binning, comparative biology and taxonomic classification.</title>
        <authorList>
            <person name="Goeker M."/>
        </authorList>
    </citation>
    <scope>NUCLEOTIDE SEQUENCE [LARGE SCALE GENOMIC DNA]</scope>
    <source>
        <strain evidence="5 6">DSM 27057</strain>
    </source>
</reference>
<dbReference type="AlphaFoldDB" id="A0A7W6CI91"/>
<dbReference type="InterPro" id="IPR018060">
    <property type="entry name" value="HTH_AraC"/>
</dbReference>
<evidence type="ECO:0000256" key="1">
    <source>
        <dbReference type="ARBA" id="ARBA00023015"/>
    </source>
</evidence>
<dbReference type="InterPro" id="IPR014710">
    <property type="entry name" value="RmlC-like_jellyroll"/>
</dbReference>
<dbReference type="CDD" id="cd06999">
    <property type="entry name" value="cupin_HpaA-like_N"/>
    <property type="match status" value="1"/>
</dbReference>
<dbReference type="InterPro" id="IPR047264">
    <property type="entry name" value="Cupin_HpaA-like_N"/>
</dbReference>
<organism evidence="5 6">
    <name type="scientific">Novosphingobium sediminicola</name>
    <dbReference type="NCBI Taxonomy" id="563162"/>
    <lineage>
        <taxon>Bacteria</taxon>
        <taxon>Pseudomonadati</taxon>
        <taxon>Pseudomonadota</taxon>
        <taxon>Alphaproteobacteria</taxon>
        <taxon>Sphingomonadales</taxon>
        <taxon>Sphingomonadaceae</taxon>
        <taxon>Novosphingobium</taxon>
    </lineage>
</organism>
<evidence type="ECO:0000256" key="3">
    <source>
        <dbReference type="ARBA" id="ARBA00023163"/>
    </source>
</evidence>
<evidence type="ECO:0000313" key="6">
    <source>
        <dbReference type="Proteomes" id="UP000548867"/>
    </source>
</evidence>
<dbReference type="InterPro" id="IPR011051">
    <property type="entry name" value="RmlC_Cupin_sf"/>
</dbReference>
<dbReference type="InterPro" id="IPR013096">
    <property type="entry name" value="Cupin_2"/>
</dbReference>
<gene>
    <name evidence="5" type="ORF">GGR38_002081</name>
</gene>
<dbReference type="Proteomes" id="UP000548867">
    <property type="component" value="Unassembled WGS sequence"/>
</dbReference>
<dbReference type="Pfam" id="PF12833">
    <property type="entry name" value="HTH_18"/>
    <property type="match status" value="1"/>
</dbReference>
<keyword evidence="1" id="KW-0805">Transcription regulation</keyword>
<dbReference type="Gene3D" id="1.10.10.60">
    <property type="entry name" value="Homeodomain-like"/>
    <property type="match status" value="1"/>
</dbReference>
<evidence type="ECO:0000256" key="2">
    <source>
        <dbReference type="ARBA" id="ARBA00023125"/>
    </source>
</evidence>
<dbReference type="GO" id="GO:0043565">
    <property type="term" value="F:sequence-specific DNA binding"/>
    <property type="evidence" value="ECO:0007669"/>
    <property type="project" value="InterPro"/>
</dbReference>
<comment type="caution">
    <text evidence="5">The sequence shown here is derived from an EMBL/GenBank/DDBJ whole genome shotgun (WGS) entry which is preliminary data.</text>
</comment>
<accession>A0A7W6CI91</accession>
<dbReference type="SUPFAM" id="SSF51182">
    <property type="entry name" value="RmlC-like cupins"/>
    <property type="match status" value="1"/>
</dbReference>
<dbReference type="SUPFAM" id="SSF46689">
    <property type="entry name" value="Homeodomain-like"/>
    <property type="match status" value="1"/>
</dbReference>
<proteinExistence type="predicted"/>
<protein>
    <submittedName>
        <fullName evidence="5">AraC family transcriptional activator of pobA</fullName>
    </submittedName>
</protein>
<dbReference type="SMART" id="SM00342">
    <property type="entry name" value="HTH_ARAC"/>
    <property type="match status" value="1"/>
</dbReference>
<dbReference type="PROSITE" id="PS01124">
    <property type="entry name" value="HTH_ARAC_FAMILY_2"/>
    <property type="match status" value="1"/>
</dbReference>
<dbReference type="PANTHER" id="PTHR43280">
    <property type="entry name" value="ARAC-FAMILY TRANSCRIPTIONAL REGULATOR"/>
    <property type="match status" value="1"/>
</dbReference>
<evidence type="ECO:0000313" key="5">
    <source>
        <dbReference type="EMBL" id="MBB3955129.1"/>
    </source>
</evidence>
<dbReference type="RefSeq" id="WP_183625188.1">
    <property type="nucleotide sequence ID" value="NZ_JACIDX010000007.1"/>
</dbReference>
<dbReference type="Gene3D" id="2.60.120.10">
    <property type="entry name" value="Jelly Rolls"/>
    <property type="match status" value="1"/>
</dbReference>
<dbReference type="EMBL" id="JACIDX010000007">
    <property type="protein sequence ID" value="MBB3955129.1"/>
    <property type="molecule type" value="Genomic_DNA"/>
</dbReference>
<keyword evidence="2" id="KW-0238">DNA-binding</keyword>
<keyword evidence="6" id="KW-1185">Reference proteome</keyword>
<dbReference type="GO" id="GO:0003700">
    <property type="term" value="F:DNA-binding transcription factor activity"/>
    <property type="evidence" value="ECO:0007669"/>
    <property type="project" value="InterPro"/>
</dbReference>
<sequence>MRDTSPAIPVYGLFGESNTPSPAGFAHIETIAERSSLHDWEISSHRHERGIQVLIVSAGQAEVTLDGARFALAPPAYVVLPAGSVHGFRFSPGTHGHVLTLSLDFAGRAQGADDPLRRLLAKGGHGTMGESAARRVGLLAGEMNALAQEWQDGHLFLAMAEALARSLPDPDQGGESVDDRRLAQFRHLVEVHLREHRGLDFYADHIGCTPRTLGRLCHARLGGSPLDVIHRRLGVEAQRLLRYTNATITQIAQELGFADPSYFSRFYLRVMGQRPQAERDHSA</sequence>
<evidence type="ECO:0000259" key="4">
    <source>
        <dbReference type="PROSITE" id="PS01124"/>
    </source>
</evidence>
<dbReference type="Pfam" id="PF07883">
    <property type="entry name" value="Cupin_2"/>
    <property type="match status" value="1"/>
</dbReference>
<feature type="domain" description="HTH araC/xylS-type" evidence="4">
    <location>
        <begin position="183"/>
        <end position="281"/>
    </location>
</feature>
<dbReference type="InterPro" id="IPR009057">
    <property type="entry name" value="Homeodomain-like_sf"/>
</dbReference>